<protein>
    <submittedName>
        <fullName evidence="6">DUF1232 domain-containing protein</fullName>
    </submittedName>
</protein>
<keyword evidence="7" id="KW-1185">Reference proteome</keyword>
<evidence type="ECO:0000256" key="1">
    <source>
        <dbReference type="ARBA" id="ARBA00004127"/>
    </source>
</evidence>
<evidence type="ECO:0000256" key="3">
    <source>
        <dbReference type="ARBA" id="ARBA00022989"/>
    </source>
</evidence>
<evidence type="ECO:0000259" key="5">
    <source>
        <dbReference type="Pfam" id="PF06803"/>
    </source>
</evidence>
<accession>A0ABN3UTJ2</accession>
<reference evidence="6 7" key="1">
    <citation type="journal article" date="2019" name="Int. J. Syst. Evol. Microbiol.">
        <title>The Global Catalogue of Microorganisms (GCM) 10K type strain sequencing project: providing services to taxonomists for standard genome sequencing and annotation.</title>
        <authorList>
            <consortium name="The Broad Institute Genomics Platform"/>
            <consortium name="The Broad Institute Genome Sequencing Center for Infectious Disease"/>
            <person name="Wu L."/>
            <person name="Ma J."/>
        </authorList>
    </citation>
    <scope>NUCLEOTIDE SEQUENCE [LARGE SCALE GENOMIC DNA]</scope>
    <source>
        <strain evidence="6 7">JCM 16378</strain>
    </source>
</reference>
<evidence type="ECO:0000256" key="2">
    <source>
        <dbReference type="ARBA" id="ARBA00022692"/>
    </source>
</evidence>
<keyword evidence="2" id="KW-0812">Transmembrane</keyword>
<evidence type="ECO:0000313" key="6">
    <source>
        <dbReference type="EMBL" id="GAA2738091.1"/>
    </source>
</evidence>
<dbReference type="Pfam" id="PF06803">
    <property type="entry name" value="DUF1232"/>
    <property type="match status" value="1"/>
</dbReference>
<sequence length="135" mass="14832">MWRELLLGLAAGLAVTWLALLVALLLVRPKGSLLTESLRLLPDLLRLLRDVAADSSQPRGVRVRLGLLLGYLAMPFDLVPDFLPVIGYADDVVVVVWTLRSVARSVGLDELRRHWRGSDDGFAALCRVAGLVPRP</sequence>
<comment type="subcellular location">
    <subcellularLocation>
        <location evidence="1">Endomembrane system</location>
        <topology evidence="1">Multi-pass membrane protein</topology>
    </subcellularLocation>
</comment>
<dbReference type="RefSeq" id="WP_344194466.1">
    <property type="nucleotide sequence ID" value="NZ_BAAARN010000003.1"/>
</dbReference>
<dbReference type="Proteomes" id="UP001501326">
    <property type="component" value="Unassembled WGS sequence"/>
</dbReference>
<gene>
    <name evidence="6" type="ORF">GCM10009867_27920</name>
</gene>
<comment type="caution">
    <text evidence="6">The sequence shown here is derived from an EMBL/GenBank/DDBJ whole genome shotgun (WGS) entry which is preliminary data.</text>
</comment>
<keyword evidence="3" id="KW-1133">Transmembrane helix</keyword>
<name>A0ABN3UTJ2_9MICO</name>
<proteinExistence type="predicted"/>
<evidence type="ECO:0000256" key="4">
    <source>
        <dbReference type="ARBA" id="ARBA00023136"/>
    </source>
</evidence>
<dbReference type="InterPro" id="IPR010652">
    <property type="entry name" value="DUF1232"/>
</dbReference>
<evidence type="ECO:0000313" key="7">
    <source>
        <dbReference type="Proteomes" id="UP001501326"/>
    </source>
</evidence>
<organism evidence="6 7">
    <name type="scientific">Pedococcus aerophilus</name>
    <dbReference type="NCBI Taxonomy" id="436356"/>
    <lineage>
        <taxon>Bacteria</taxon>
        <taxon>Bacillati</taxon>
        <taxon>Actinomycetota</taxon>
        <taxon>Actinomycetes</taxon>
        <taxon>Micrococcales</taxon>
        <taxon>Intrasporangiaceae</taxon>
        <taxon>Pedococcus</taxon>
    </lineage>
</organism>
<keyword evidence="4" id="KW-0472">Membrane</keyword>
<dbReference type="EMBL" id="BAAARN010000003">
    <property type="protein sequence ID" value="GAA2738091.1"/>
    <property type="molecule type" value="Genomic_DNA"/>
</dbReference>
<feature type="domain" description="DUF1232" evidence="5">
    <location>
        <begin position="62"/>
        <end position="97"/>
    </location>
</feature>